<proteinExistence type="predicted"/>
<gene>
    <name evidence="1" type="ORF">O9G_000880</name>
</gene>
<keyword evidence="2" id="KW-1185">Reference proteome</keyword>
<dbReference type="AlphaFoldDB" id="A0A075ARK0"/>
<organism evidence="1 2">
    <name type="scientific">Rozella allomycis (strain CSF55)</name>
    <dbReference type="NCBI Taxonomy" id="988480"/>
    <lineage>
        <taxon>Eukaryota</taxon>
        <taxon>Fungi</taxon>
        <taxon>Fungi incertae sedis</taxon>
        <taxon>Cryptomycota</taxon>
        <taxon>Cryptomycota incertae sedis</taxon>
        <taxon>Rozella</taxon>
    </lineage>
</organism>
<evidence type="ECO:0000313" key="2">
    <source>
        <dbReference type="Proteomes" id="UP000030755"/>
    </source>
</evidence>
<dbReference type="EMBL" id="KE561117">
    <property type="protein sequence ID" value="EPZ32805.1"/>
    <property type="molecule type" value="Genomic_DNA"/>
</dbReference>
<dbReference type="Proteomes" id="UP000030755">
    <property type="component" value="Unassembled WGS sequence"/>
</dbReference>
<evidence type="ECO:0000313" key="1">
    <source>
        <dbReference type="EMBL" id="EPZ32805.1"/>
    </source>
</evidence>
<dbReference type="HOGENOM" id="CLU_2528727_0_0_1"/>
<reference evidence="1 2" key="1">
    <citation type="journal article" date="2013" name="Curr. Biol.">
        <title>Shared signatures of parasitism and phylogenomics unite Cryptomycota and microsporidia.</title>
        <authorList>
            <person name="James T.Y."/>
            <person name="Pelin A."/>
            <person name="Bonen L."/>
            <person name="Ahrendt S."/>
            <person name="Sain D."/>
            <person name="Corradi N."/>
            <person name="Stajich J.E."/>
        </authorList>
    </citation>
    <scope>NUCLEOTIDE SEQUENCE [LARGE SCALE GENOMIC DNA]</scope>
    <source>
        <strain evidence="1 2">CSF55</strain>
    </source>
</reference>
<sequence length="84" mass="9301">MVPRKGISFATLIIFVISKCFKIDPFEATNELPRYTPGSISTRLVLIAEYGLGIRVVKAGNVDKFMSSFRLTDFLGTIQNVADT</sequence>
<protein>
    <submittedName>
        <fullName evidence="1">Uncharacterized protein</fullName>
    </submittedName>
</protein>
<name>A0A075ARK0_ROZAC</name>
<accession>A0A075ARK0</accession>